<sequence>MTVPLKCVLYVSRSLIPAEREEFREQISEIMAQCDRNNRADDITGALAYDRGRFFQYVEGPADAIDALVARLFDDPRHKRVTIRADEPVATRLFPDWSMVLLNITAAPVPGYATADLEALSPGDLVARLQRAAAEDAILAVARRPGARD</sequence>
<dbReference type="OrthoDB" id="196105at2"/>
<dbReference type="SUPFAM" id="SSF54975">
    <property type="entry name" value="Acylphosphatase/BLUF domain-like"/>
    <property type="match status" value="1"/>
</dbReference>
<proteinExistence type="predicted"/>
<dbReference type="Proteomes" id="UP000308054">
    <property type="component" value="Unassembled WGS sequence"/>
</dbReference>
<dbReference type="GO" id="GO:0009882">
    <property type="term" value="F:blue light photoreceptor activity"/>
    <property type="evidence" value="ECO:0007669"/>
    <property type="project" value="InterPro"/>
</dbReference>
<dbReference type="AlphaFoldDB" id="A0A4S2GXL7"/>
<name>A0A4S2GXL7_9PROT</name>
<dbReference type="Pfam" id="PF04940">
    <property type="entry name" value="BLUF"/>
    <property type="match status" value="1"/>
</dbReference>
<keyword evidence="3" id="KW-1185">Reference proteome</keyword>
<comment type="caution">
    <text evidence="2">The sequence shown here is derived from an EMBL/GenBank/DDBJ whole genome shotgun (WGS) entry which is preliminary data.</text>
</comment>
<dbReference type="EMBL" id="SRXW01000004">
    <property type="protein sequence ID" value="TGY87875.1"/>
    <property type="molecule type" value="Genomic_DNA"/>
</dbReference>
<dbReference type="GO" id="GO:0071949">
    <property type="term" value="F:FAD binding"/>
    <property type="evidence" value="ECO:0007669"/>
    <property type="project" value="InterPro"/>
</dbReference>
<dbReference type="InterPro" id="IPR007024">
    <property type="entry name" value="BLUF_domain"/>
</dbReference>
<gene>
    <name evidence="2" type="ORF">E5163_13240</name>
</gene>
<evidence type="ECO:0000313" key="2">
    <source>
        <dbReference type="EMBL" id="TGY87875.1"/>
    </source>
</evidence>
<evidence type="ECO:0000259" key="1">
    <source>
        <dbReference type="PROSITE" id="PS50925"/>
    </source>
</evidence>
<dbReference type="PROSITE" id="PS50925">
    <property type="entry name" value="BLUF"/>
    <property type="match status" value="1"/>
</dbReference>
<reference evidence="2 3" key="1">
    <citation type="journal article" date="2017" name="Int. J. Syst. Evol. Microbiol.">
        <title>Marinicauda algicola sp. nov., isolated from a marine red alga Rhodosorus marinus.</title>
        <authorList>
            <person name="Jeong S.E."/>
            <person name="Jeon S.H."/>
            <person name="Chun B.H."/>
            <person name="Kim D.W."/>
            <person name="Jeon C.O."/>
        </authorList>
    </citation>
    <scope>NUCLEOTIDE SEQUENCE [LARGE SCALE GENOMIC DNA]</scope>
    <source>
        <strain evidence="2 3">JCM 31718</strain>
    </source>
</reference>
<accession>A0A4S2GXL7</accession>
<dbReference type="InterPro" id="IPR036046">
    <property type="entry name" value="Acylphosphatase-like_dom_sf"/>
</dbReference>
<dbReference type="SMART" id="SM01034">
    <property type="entry name" value="BLUF"/>
    <property type="match status" value="1"/>
</dbReference>
<organism evidence="2 3">
    <name type="scientific">Marinicauda algicola</name>
    <dbReference type="NCBI Taxonomy" id="2029849"/>
    <lineage>
        <taxon>Bacteria</taxon>
        <taxon>Pseudomonadati</taxon>
        <taxon>Pseudomonadota</taxon>
        <taxon>Alphaproteobacteria</taxon>
        <taxon>Maricaulales</taxon>
        <taxon>Maricaulaceae</taxon>
        <taxon>Marinicauda</taxon>
    </lineage>
</organism>
<dbReference type="Gene3D" id="3.30.70.100">
    <property type="match status" value="1"/>
</dbReference>
<evidence type="ECO:0000313" key="3">
    <source>
        <dbReference type="Proteomes" id="UP000308054"/>
    </source>
</evidence>
<feature type="domain" description="BLUF" evidence="1">
    <location>
        <begin position="5"/>
        <end position="100"/>
    </location>
</feature>
<dbReference type="RefSeq" id="WP_135996772.1">
    <property type="nucleotide sequence ID" value="NZ_CP071057.1"/>
</dbReference>
<protein>
    <recommendedName>
        <fullName evidence="1">BLUF domain-containing protein</fullName>
    </recommendedName>
</protein>